<evidence type="ECO:0000256" key="3">
    <source>
        <dbReference type="ARBA" id="ARBA00022692"/>
    </source>
</evidence>
<proteinExistence type="inferred from homology"/>
<evidence type="ECO:0000256" key="6">
    <source>
        <dbReference type="SAM" id="MobiDB-lite"/>
    </source>
</evidence>
<dbReference type="EMBL" id="CAJNON010000134">
    <property type="protein sequence ID" value="CAF1014736.1"/>
    <property type="molecule type" value="Genomic_DNA"/>
</dbReference>
<feature type="compositionally biased region" description="Low complexity" evidence="6">
    <location>
        <begin position="20"/>
        <end position="32"/>
    </location>
</feature>
<evidence type="ECO:0000313" key="9">
    <source>
        <dbReference type="EMBL" id="CAF3619817.1"/>
    </source>
</evidence>
<dbReference type="EMBL" id="CAJOAY010000294">
    <property type="protein sequence ID" value="CAF3619817.1"/>
    <property type="molecule type" value="Genomic_DNA"/>
</dbReference>
<sequence>MASAVDNRPGGTTERNSNSRPTLTLGNRNTTTGASFQSNGPILAPLRSTKNIPTYIVWSVFNLLFIPFGILCCYFSHKVKQLKAQNVYEAATKWSKRTLVLNLMSTLVMIGVIITIVMLDYDHNQRSKNSGSNETTTAAYIPWQPGR</sequence>
<comment type="caution">
    <text evidence="8">The sequence shown here is derived from an EMBL/GenBank/DDBJ whole genome shotgun (WGS) entry which is preliminary data.</text>
</comment>
<dbReference type="Proteomes" id="UP000663891">
    <property type="component" value="Unassembled WGS sequence"/>
</dbReference>
<comment type="subcellular location">
    <subcellularLocation>
        <location evidence="1">Membrane</location>
    </subcellularLocation>
</comment>
<keyword evidence="4 7" id="KW-1133">Transmembrane helix</keyword>
<feature type="transmembrane region" description="Helical" evidence="7">
    <location>
        <begin position="98"/>
        <end position="119"/>
    </location>
</feature>
<accession>A0A814HUK3</accession>
<evidence type="ECO:0000256" key="5">
    <source>
        <dbReference type="ARBA" id="ARBA00023136"/>
    </source>
</evidence>
<name>A0A814HUK3_9BILA</name>
<evidence type="ECO:0000256" key="1">
    <source>
        <dbReference type="ARBA" id="ARBA00004370"/>
    </source>
</evidence>
<gene>
    <name evidence="9" type="ORF">OKA104_LOCUS7564</name>
    <name evidence="8" type="ORF">VCS650_LOCUS15462</name>
</gene>
<dbReference type="Proteomes" id="UP000663881">
    <property type="component" value="Unassembled WGS sequence"/>
</dbReference>
<evidence type="ECO:0000313" key="8">
    <source>
        <dbReference type="EMBL" id="CAF1014736.1"/>
    </source>
</evidence>
<feature type="region of interest" description="Disordered" evidence="6">
    <location>
        <begin position="1"/>
        <end position="32"/>
    </location>
</feature>
<evidence type="ECO:0000256" key="2">
    <source>
        <dbReference type="ARBA" id="ARBA00006843"/>
    </source>
</evidence>
<organism evidence="8 10">
    <name type="scientific">Adineta steineri</name>
    <dbReference type="NCBI Taxonomy" id="433720"/>
    <lineage>
        <taxon>Eukaryota</taxon>
        <taxon>Metazoa</taxon>
        <taxon>Spiralia</taxon>
        <taxon>Gnathifera</taxon>
        <taxon>Rotifera</taxon>
        <taxon>Eurotatoria</taxon>
        <taxon>Bdelloidea</taxon>
        <taxon>Adinetida</taxon>
        <taxon>Adinetidae</taxon>
        <taxon>Adineta</taxon>
    </lineage>
</organism>
<comment type="similarity">
    <text evidence="2">Belongs to the CD225/Dispanin family.</text>
</comment>
<dbReference type="InterPro" id="IPR007593">
    <property type="entry name" value="CD225/Dispanin_fam"/>
</dbReference>
<dbReference type="Pfam" id="PF04505">
    <property type="entry name" value="CD225"/>
    <property type="match status" value="1"/>
</dbReference>
<feature type="transmembrane region" description="Helical" evidence="7">
    <location>
        <begin position="55"/>
        <end position="77"/>
    </location>
</feature>
<evidence type="ECO:0000313" key="10">
    <source>
        <dbReference type="Proteomes" id="UP000663891"/>
    </source>
</evidence>
<evidence type="ECO:0000256" key="4">
    <source>
        <dbReference type="ARBA" id="ARBA00022989"/>
    </source>
</evidence>
<dbReference type="GO" id="GO:0016020">
    <property type="term" value="C:membrane"/>
    <property type="evidence" value="ECO:0007669"/>
    <property type="project" value="UniProtKB-SubCell"/>
</dbReference>
<keyword evidence="5 7" id="KW-0472">Membrane</keyword>
<keyword evidence="3 7" id="KW-0812">Transmembrane</keyword>
<dbReference type="OrthoDB" id="10040313at2759"/>
<protein>
    <submittedName>
        <fullName evidence="8">Uncharacterized protein</fullName>
    </submittedName>
</protein>
<dbReference type="AlphaFoldDB" id="A0A814HUK3"/>
<evidence type="ECO:0000256" key="7">
    <source>
        <dbReference type="SAM" id="Phobius"/>
    </source>
</evidence>
<reference evidence="8" key="1">
    <citation type="submission" date="2021-02" db="EMBL/GenBank/DDBJ databases">
        <authorList>
            <person name="Nowell W R."/>
        </authorList>
    </citation>
    <scope>NUCLEOTIDE SEQUENCE</scope>
</reference>